<feature type="transmembrane region" description="Helical" evidence="13">
    <location>
        <begin position="173"/>
        <end position="191"/>
    </location>
</feature>
<dbReference type="GO" id="GO:0006811">
    <property type="term" value="P:monoatomic ion transport"/>
    <property type="evidence" value="ECO:0007669"/>
    <property type="project" value="UniProtKB-KW"/>
</dbReference>
<dbReference type="PANTHER" id="PTHR43298">
    <property type="entry name" value="MULTIDRUG RESISTANCE PROTEIN NORM-RELATED"/>
    <property type="match status" value="1"/>
</dbReference>
<sequence length="459" mass="50180">MGVVNYIRKDLFNDSKFYSTLARIALPIVIQNLVASSLNMVDTIMIGRVGENELAAVGISNQYYLLYTILLSGLFAGCGIFISQYWGKKDLSNIKKVQGFGLLTGSVFALIFTLLAVVFPEKIISIFNTDATVINLGSSYLRIVGLSYFFNALTVGFSTASRSIGNSKLPMKVSIVALIINTVLNWVFIFGNLGAPALGVTGAAIATTIARIVECSVLIGYIYITKNELALKVKELSGITIAFIMNIIRTVLPTMLNDLLWVLGTTMYSIAYGRLGVQSMAAVQICTTVYNLCMVGGYGMAHSSAVIVGNEIGRGNEERAKDYSKKFAFLSILLGIILCIILNISAPYIVTIFDVSDIVAVYARGMIAVMGINFLVKSFNLISVVGIFRGGADAKFALILETLTMWTIGVPLTFLAAFYFKFDIRVVYAMIIIEESVKTIPIGRRLFSFKWMKNVTLNK</sequence>
<keyword evidence="5" id="KW-0813">Transport</keyword>
<feature type="transmembrane region" description="Helical" evidence="13">
    <location>
        <begin position="99"/>
        <end position="119"/>
    </location>
</feature>
<evidence type="ECO:0000256" key="3">
    <source>
        <dbReference type="ARBA" id="ARBA00010199"/>
    </source>
</evidence>
<keyword evidence="9 13" id="KW-1133">Transmembrane helix</keyword>
<evidence type="ECO:0000256" key="1">
    <source>
        <dbReference type="ARBA" id="ARBA00003408"/>
    </source>
</evidence>
<keyword evidence="6" id="KW-0050">Antiport</keyword>
<evidence type="ECO:0000256" key="7">
    <source>
        <dbReference type="ARBA" id="ARBA00022475"/>
    </source>
</evidence>
<dbReference type="GO" id="GO:0015297">
    <property type="term" value="F:antiporter activity"/>
    <property type="evidence" value="ECO:0007669"/>
    <property type="project" value="UniProtKB-KW"/>
</dbReference>
<accession>A0A1M5TDA8</accession>
<dbReference type="STRING" id="1121306.SAMN02745196_00529"/>
<dbReference type="EMBL" id="FQXP01000003">
    <property type="protein sequence ID" value="SHH48699.1"/>
    <property type="molecule type" value="Genomic_DNA"/>
</dbReference>
<comment type="similarity">
    <text evidence="3">Belongs to the multi antimicrobial extrusion (MATE) (TC 2.A.66.1) family.</text>
</comment>
<evidence type="ECO:0000256" key="10">
    <source>
        <dbReference type="ARBA" id="ARBA00023065"/>
    </source>
</evidence>
<dbReference type="InterPro" id="IPR002528">
    <property type="entry name" value="MATE_fam"/>
</dbReference>
<feature type="transmembrane region" description="Helical" evidence="13">
    <location>
        <begin position="236"/>
        <end position="253"/>
    </location>
</feature>
<dbReference type="PANTHER" id="PTHR43298:SF2">
    <property type="entry name" value="FMN_FAD EXPORTER YEEO-RELATED"/>
    <property type="match status" value="1"/>
</dbReference>
<feature type="transmembrane region" description="Helical" evidence="13">
    <location>
        <begin position="197"/>
        <end position="224"/>
    </location>
</feature>
<evidence type="ECO:0000256" key="11">
    <source>
        <dbReference type="ARBA" id="ARBA00023136"/>
    </source>
</evidence>
<evidence type="ECO:0000256" key="4">
    <source>
        <dbReference type="ARBA" id="ARBA00020268"/>
    </source>
</evidence>
<comment type="function">
    <text evidence="1">Multidrug efflux pump.</text>
</comment>
<dbReference type="AlphaFoldDB" id="A0A1M5TDA8"/>
<organism evidence="14 15">
    <name type="scientific">Clostridium collagenovorans DSM 3089</name>
    <dbReference type="NCBI Taxonomy" id="1121306"/>
    <lineage>
        <taxon>Bacteria</taxon>
        <taxon>Bacillati</taxon>
        <taxon>Bacillota</taxon>
        <taxon>Clostridia</taxon>
        <taxon>Eubacteriales</taxon>
        <taxon>Clostridiaceae</taxon>
        <taxon>Clostridium</taxon>
    </lineage>
</organism>
<dbReference type="InterPro" id="IPR050222">
    <property type="entry name" value="MATE_MdtK"/>
</dbReference>
<name>A0A1M5TDA8_9CLOT</name>
<evidence type="ECO:0000256" key="5">
    <source>
        <dbReference type="ARBA" id="ARBA00022448"/>
    </source>
</evidence>
<comment type="subcellular location">
    <subcellularLocation>
        <location evidence="2">Cell membrane</location>
        <topology evidence="2">Multi-pass membrane protein</topology>
    </subcellularLocation>
</comment>
<dbReference type="OrthoDB" id="62420at2"/>
<dbReference type="InterPro" id="IPR048279">
    <property type="entry name" value="MdtK-like"/>
</dbReference>
<evidence type="ECO:0000256" key="13">
    <source>
        <dbReference type="SAM" id="Phobius"/>
    </source>
</evidence>
<evidence type="ECO:0000313" key="15">
    <source>
        <dbReference type="Proteomes" id="UP000184526"/>
    </source>
</evidence>
<dbReference type="CDD" id="cd13134">
    <property type="entry name" value="MATE_like_8"/>
    <property type="match status" value="1"/>
</dbReference>
<dbReference type="GO" id="GO:0005886">
    <property type="term" value="C:plasma membrane"/>
    <property type="evidence" value="ECO:0007669"/>
    <property type="project" value="UniProtKB-SubCell"/>
</dbReference>
<reference evidence="14 15" key="1">
    <citation type="submission" date="2016-11" db="EMBL/GenBank/DDBJ databases">
        <authorList>
            <person name="Jaros S."/>
            <person name="Januszkiewicz K."/>
            <person name="Wedrychowicz H."/>
        </authorList>
    </citation>
    <scope>NUCLEOTIDE SEQUENCE [LARGE SCALE GENOMIC DNA]</scope>
    <source>
        <strain evidence="14 15">DSM 3089</strain>
    </source>
</reference>
<dbReference type="Proteomes" id="UP000184526">
    <property type="component" value="Unassembled WGS sequence"/>
</dbReference>
<feature type="transmembrane region" description="Helical" evidence="13">
    <location>
        <begin position="327"/>
        <end position="346"/>
    </location>
</feature>
<evidence type="ECO:0000256" key="2">
    <source>
        <dbReference type="ARBA" id="ARBA00004651"/>
    </source>
</evidence>
<keyword evidence="10" id="KW-0406">Ion transport</keyword>
<proteinExistence type="inferred from homology"/>
<feature type="transmembrane region" description="Helical" evidence="13">
    <location>
        <begin position="396"/>
        <end position="420"/>
    </location>
</feature>
<keyword evidence="15" id="KW-1185">Reference proteome</keyword>
<evidence type="ECO:0000256" key="9">
    <source>
        <dbReference type="ARBA" id="ARBA00022989"/>
    </source>
</evidence>
<evidence type="ECO:0000256" key="12">
    <source>
        <dbReference type="ARBA" id="ARBA00031636"/>
    </source>
</evidence>
<evidence type="ECO:0000256" key="8">
    <source>
        <dbReference type="ARBA" id="ARBA00022692"/>
    </source>
</evidence>
<keyword evidence="11 13" id="KW-0472">Membrane</keyword>
<keyword evidence="8 13" id="KW-0812">Transmembrane</keyword>
<feature type="transmembrane region" description="Helical" evidence="13">
    <location>
        <begin position="139"/>
        <end position="161"/>
    </location>
</feature>
<gene>
    <name evidence="14" type="ORF">SAMN02745196_00529</name>
</gene>
<keyword evidence="7" id="KW-1003">Cell membrane</keyword>
<dbReference type="PIRSF" id="PIRSF006603">
    <property type="entry name" value="DinF"/>
    <property type="match status" value="1"/>
</dbReference>
<evidence type="ECO:0000313" key="14">
    <source>
        <dbReference type="EMBL" id="SHH48699.1"/>
    </source>
</evidence>
<protein>
    <recommendedName>
        <fullName evidence="4">Probable multidrug resistance protein NorM</fullName>
    </recommendedName>
    <alternativeName>
        <fullName evidence="12">Multidrug-efflux transporter</fullName>
    </alternativeName>
</protein>
<dbReference type="RefSeq" id="WP_072829769.1">
    <property type="nucleotide sequence ID" value="NZ_FQXP01000003.1"/>
</dbReference>
<dbReference type="GO" id="GO:0042910">
    <property type="term" value="F:xenobiotic transmembrane transporter activity"/>
    <property type="evidence" value="ECO:0007669"/>
    <property type="project" value="InterPro"/>
</dbReference>
<feature type="transmembrane region" description="Helical" evidence="13">
    <location>
        <begin position="64"/>
        <end position="87"/>
    </location>
</feature>
<evidence type="ECO:0000256" key="6">
    <source>
        <dbReference type="ARBA" id="ARBA00022449"/>
    </source>
</evidence>
<dbReference type="Pfam" id="PF01554">
    <property type="entry name" value="MatE"/>
    <property type="match status" value="2"/>
</dbReference>
<dbReference type="NCBIfam" id="TIGR00797">
    <property type="entry name" value="matE"/>
    <property type="match status" value="1"/>
</dbReference>